<evidence type="ECO:0000313" key="2">
    <source>
        <dbReference type="EMBL" id="ADI65354.1"/>
    </source>
</evidence>
<dbReference type="EMBL" id="CP002059">
    <property type="protein sequence ID" value="ADI65354.1"/>
    <property type="molecule type" value="Genomic_DNA"/>
</dbReference>
<dbReference type="AlphaFoldDB" id="D7E4N8"/>
<name>D7E4N8_NOSA0</name>
<gene>
    <name evidence="2" type="ordered locus">Aazo_3832</name>
</gene>
<feature type="transmembrane region" description="Helical" evidence="1">
    <location>
        <begin position="9"/>
        <end position="30"/>
    </location>
</feature>
<proteinExistence type="predicted"/>
<accession>D7E4N8</accession>
<sequence>MAIETAQKYLFRFSHLSVYSKCFFIFFIVIEDKAFNDFEPGFQSK</sequence>
<dbReference type="Proteomes" id="UP000001511">
    <property type="component" value="Chromosome"/>
</dbReference>
<evidence type="ECO:0000256" key="1">
    <source>
        <dbReference type="SAM" id="Phobius"/>
    </source>
</evidence>
<keyword evidence="3" id="KW-1185">Reference proteome</keyword>
<organism evidence="2 3">
    <name type="scientific">Nostoc azollae (strain 0708)</name>
    <name type="common">Anabaena azollae (strain 0708)</name>
    <dbReference type="NCBI Taxonomy" id="551115"/>
    <lineage>
        <taxon>Bacteria</taxon>
        <taxon>Bacillati</taxon>
        <taxon>Cyanobacteriota</taxon>
        <taxon>Cyanophyceae</taxon>
        <taxon>Nostocales</taxon>
        <taxon>Nostocaceae</taxon>
        <taxon>Trichormus</taxon>
    </lineage>
</organism>
<keyword evidence="1" id="KW-0472">Membrane</keyword>
<protein>
    <submittedName>
        <fullName evidence="2">Uncharacterized protein</fullName>
    </submittedName>
</protein>
<keyword evidence="1" id="KW-0812">Transmembrane</keyword>
<dbReference type="HOGENOM" id="CLU_3202698_0_0_3"/>
<dbReference type="KEGG" id="naz:Aazo_3832"/>
<evidence type="ECO:0000313" key="3">
    <source>
        <dbReference type="Proteomes" id="UP000001511"/>
    </source>
</evidence>
<keyword evidence="1" id="KW-1133">Transmembrane helix</keyword>
<reference evidence="2 3" key="1">
    <citation type="journal article" date="2010" name="PLoS ONE">
        <title>Genome erosion in a nitrogen-fixing vertically transmitted endosymbiotic multicellular cyanobacterium.</title>
        <authorList>
            <person name="Ran L."/>
            <person name="Larsson J."/>
            <person name="Vigil-Stenman T."/>
            <person name="Nylander J.A."/>
            <person name="Ininbergs K."/>
            <person name="Zheng W.W."/>
            <person name="Lapidus A."/>
            <person name="Lowry S."/>
            <person name="Haselkorn R."/>
            <person name="Bergman B."/>
        </authorList>
    </citation>
    <scope>NUCLEOTIDE SEQUENCE [LARGE SCALE GENOMIC DNA]</scope>
    <source>
        <strain evidence="2 3">0708</strain>
    </source>
</reference>